<name>K0RNT3_THAOC</name>
<gene>
    <name evidence="3" type="ORF">THAOC_32778</name>
</gene>
<keyword evidence="2" id="KW-0472">Membrane</keyword>
<feature type="compositionally biased region" description="Low complexity" evidence="1">
    <location>
        <begin position="438"/>
        <end position="483"/>
    </location>
</feature>
<dbReference type="EMBL" id="AGNL01045848">
    <property type="protein sequence ID" value="EJK48422.1"/>
    <property type="molecule type" value="Genomic_DNA"/>
</dbReference>
<evidence type="ECO:0000313" key="3">
    <source>
        <dbReference type="EMBL" id="EJK48422.1"/>
    </source>
</evidence>
<dbReference type="AlphaFoldDB" id="K0RNT3"/>
<feature type="transmembrane region" description="Helical" evidence="2">
    <location>
        <begin position="357"/>
        <end position="377"/>
    </location>
</feature>
<evidence type="ECO:0000256" key="1">
    <source>
        <dbReference type="SAM" id="MobiDB-lite"/>
    </source>
</evidence>
<feature type="non-terminal residue" evidence="3">
    <location>
        <position position="606"/>
    </location>
</feature>
<reference evidence="3 4" key="1">
    <citation type="journal article" date="2012" name="Genome Biol.">
        <title>Genome and low-iron response of an oceanic diatom adapted to chronic iron limitation.</title>
        <authorList>
            <person name="Lommer M."/>
            <person name="Specht M."/>
            <person name="Roy A.S."/>
            <person name="Kraemer L."/>
            <person name="Andreson R."/>
            <person name="Gutowska M.A."/>
            <person name="Wolf J."/>
            <person name="Bergner S.V."/>
            <person name="Schilhabel M.B."/>
            <person name="Klostermeier U.C."/>
            <person name="Beiko R.G."/>
            <person name="Rosenstiel P."/>
            <person name="Hippler M."/>
            <person name="Laroche J."/>
        </authorList>
    </citation>
    <scope>NUCLEOTIDE SEQUENCE [LARGE SCALE GENOMIC DNA]</scope>
    <source>
        <strain evidence="3 4">CCMP1005</strain>
    </source>
</reference>
<feature type="region of interest" description="Disordered" evidence="1">
    <location>
        <begin position="1"/>
        <end position="74"/>
    </location>
</feature>
<feature type="region of interest" description="Disordered" evidence="1">
    <location>
        <begin position="172"/>
        <end position="195"/>
    </location>
</feature>
<sequence>MASESASPDDYMDRDAALPQRPSPPSHMSAGSVEETGGGTDVGHSTAAPQDAPRDGMTVPAVSALDDGGAPIPVREAVDHGRETDGPQLHDGPLGPPCFPLEFDDSLAKGAGNGLERSRSVHTRDNASTVPVANAAAVGPSMLQGTGTGASTIRALSDDDPPIPVLHVVDHGRETDGPQMHDGPPGPPLFSNDFDDSLAKRVENDTEKPQLHDGPPGPPCFPLEFDDSLAKRVENELERNLSEHARDDASTVYSETGASVASAAAEVDLSMVEGMEDESVSIGTAPPTSPPTETAVLSIAEAGVNQPSTGSSAFIAEAYMVEGGPVYEAELAEPQAAESQPLQATLPFYQRKGCASVMTAVALVAIAIVVATGLLLSNNFDGNTNGKAETSSVVIDLPTPALTTTDLQITKPTTKVPTRKPTKSPTLLIMIDLPTPAPTTTDLRTTKPTTKVPTRNPTNSPTFIPTSSSPTFTLSPNSSSRPSFSVSPSCGSVMMIQIQYDSYPGETSYELEKIASEDGQETKLASHSGSYGDNDHEESICLGDGLYSFSFYDSFGDGFNGEYNLTLAPEKNIITRDNSVSLYGEQVLFRLPFEGATLDVRTFVSG</sequence>
<protein>
    <submittedName>
        <fullName evidence="3">Uncharacterized protein</fullName>
    </submittedName>
</protein>
<evidence type="ECO:0000256" key="2">
    <source>
        <dbReference type="SAM" id="Phobius"/>
    </source>
</evidence>
<accession>K0RNT3</accession>
<feature type="region of interest" description="Disordered" evidence="1">
    <location>
        <begin position="433"/>
        <end position="483"/>
    </location>
</feature>
<evidence type="ECO:0000313" key="4">
    <source>
        <dbReference type="Proteomes" id="UP000266841"/>
    </source>
</evidence>
<keyword evidence="2" id="KW-1133">Transmembrane helix</keyword>
<proteinExistence type="predicted"/>
<organism evidence="3 4">
    <name type="scientific">Thalassiosira oceanica</name>
    <name type="common">Marine diatom</name>
    <dbReference type="NCBI Taxonomy" id="159749"/>
    <lineage>
        <taxon>Eukaryota</taxon>
        <taxon>Sar</taxon>
        <taxon>Stramenopiles</taxon>
        <taxon>Ochrophyta</taxon>
        <taxon>Bacillariophyta</taxon>
        <taxon>Coscinodiscophyceae</taxon>
        <taxon>Thalassiosirophycidae</taxon>
        <taxon>Thalassiosirales</taxon>
        <taxon>Thalassiosiraceae</taxon>
        <taxon>Thalassiosira</taxon>
    </lineage>
</organism>
<keyword evidence="4" id="KW-1185">Reference proteome</keyword>
<comment type="caution">
    <text evidence="3">The sequence shown here is derived from an EMBL/GenBank/DDBJ whole genome shotgun (WGS) entry which is preliminary data.</text>
</comment>
<dbReference type="Proteomes" id="UP000266841">
    <property type="component" value="Unassembled WGS sequence"/>
</dbReference>
<keyword evidence="2" id="KW-0812">Transmembrane</keyword>